<dbReference type="RefSeq" id="XP_008876924.1">
    <property type="nucleotide sequence ID" value="XM_008878702.1"/>
</dbReference>
<feature type="compositionally biased region" description="Low complexity" evidence="1">
    <location>
        <begin position="47"/>
        <end position="104"/>
    </location>
</feature>
<feature type="region of interest" description="Disordered" evidence="1">
    <location>
        <begin position="1"/>
        <end position="104"/>
    </location>
</feature>
<sequence length="150" mass="15866">MMPRSSTGSRGASGDLAPLKKTMLLSNNATAVEDVRKVTSNRDDDNVSVCSRASSRSSTSSRASLSSTSSSMVSASCKSTSSGSKTREGTSIASSRSRSSLSTVTSIQALELRKLEIEAQLKEVESALEQKQTSGSSQVRRPFALLPRSR</sequence>
<name>A0A024TKS4_9STRA</name>
<gene>
    <name evidence="2" type="ORF">H310_11870</name>
</gene>
<dbReference type="VEuPathDB" id="FungiDB:H310_11870"/>
<feature type="region of interest" description="Disordered" evidence="1">
    <location>
        <begin position="125"/>
        <end position="150"/>
    </location>
</feature>
<feature type="compositionally biased region" description="Polar residues" evidence="1">
    <location>
        <begin position="1"/>
        <end position="10"/>
    </location>
</feature>
<proteinExistence type="predicted"/>
<dbReference type="GeneID" id="20088920"/>
<feature type="compositionally biased region" description="Basic and acidic residues" evidence="1">
    <location>
        <begin position="33"/>
        <end position="45"/>
    </location>
</feature>
<organism evidence="2">
    <name type="scientific">Aphanomyces invadans</name>
    <dbReference type="NCBI Taxonomy" id="157072"/>
    <lineage>
        <taxon>Eukaryota</taxon>
        <taxon>Sar</taxon>
        <taxon>Stramenopiles</taxon>
        <taxon>Oomycota</taxon>
        <taxon>Saprolegniomycetes</taxon>
        <taxon>Saprolegniales</taxon>
        <taxon>Verrucalvaceae</taxon>
        <taxon>Aphanomyces</taxon>
    </lineage>
</organism>
<dbReference type="AlphaFoldDB" id="A0A024TKS4"/>
<evidence type="ECO:0000256" key="1">
    <source>
        <dbReference type="SAM" id="MobiDB-lite"/>
    </source>
</evidence>
<accession>A0A024TKS4</accession>
<dbReference type="EMBL" id="KI913985">
    <property type="protein sequence ID" value="ETV94609.1"/>
    <property type="molecule type" value="Genomic_DNA"/>
</dbReference>
<evidence type="ECO:0000313" key="2">
    <source>
        <dbReference type="EMBL" id="ETV94609.1"/>
    </source>
</evidence>
<dbReference type="OrthoDB" id="79787at2759"/>
<feature type="compositionally biased region" description="Polar residues" evidence="1">
    <location>
        <begin position="129"/>
        <end position="139"/>
    </location>
</feature>
<protein>
    <submittedName>
        <fullName evidence="2">Uncharacterized protein</fullName>
    </submittedName>
</protein>
<reference evidence="2" key="1">
    <citation type="submission" date="2013-12" db="EMBL/GenBank/DDBJ databases">
        <title>The Genome Sequence of Aphanomyces invadans NJM9701.</title>
        <authorList>
            <consortium name="The Broad Institute Genomics Platform"/>
            <person name="Russ C."/>
            <person name="Tyler B."/>
            <person name="van West P."/>
            <person name="Dieguez-Uribeondo J."/>
            <person name="Young S.K."/>
            <person name="Zeng Q."/>
            <person name="Gargeya S."/>
            <person name="Fitzgerald M."/>
            <person name="Abouelleil A."/>
            <person name="Alvarado L."/>
            <person name="Chapman S.B."/>
            <person name="Gainer-Dewar J."/>
            <person name="Goldberg J."/>
            <person name="Griggs A."/>
            <person name="Gujja S."/>
            <person name="Hansen M."/>
            <person name="Howarth C."/>
            <person name="Imamovic A."/>
            <person name="Ireland A."/>
            <person name="Larimer J."/>
            <person name="McCowan C."/>
            <person name="Murphy C."/>
            <person name="Pearson M."/>
            <person name="Poon T.W."/>
            <person name="Priest M."/>
            <person name="Roberts A."/>
            <person name="Saif S."/>
            <person name="Shea T."/>
            <person name="Sykes S."/>
            <person name="Wortman J."/>
            <person name="Nusbaum C."/>
            <person name="Birren B."/>
        </authorList>
    </citation>
    <scope>NUCLEOTIDE SEQUENCE [LARGE SCALE GENOMIC DNA]</scope>
    <source>
        <strain evidence="2">NJM9701</strain>
    </source>
</reference>